<dbReference type="WBParaSite" id="ES5_v2.g8593.t1">
    <property type="protein sequence ID" value="ES5_v2.g8593.t1"/>
    <property type="gene ID" value="ES5_v2.g8593"/>
</dbReference>
<name>A0AC34GV99_9BILA</name>
<organism evidence="1 2">
    <name type="scientific">Panagrolaimus sp. ES5</name>
    <dbReference type="NCBI Taxonomy" id="591445"/>
    <lineage>
        <taxon>Eukaryota</taxon>
        <taxon>Metazoa</taxon>
        <taxon>Ecdysozoa</taxon>
        <taxon>Nematoda</taxon>
        <taxon>Chromadorea</taxon>
        <taxon>Rhabditida</taxon>
        <taxon>Tylenchina</taxon>
        <taxon>Panagrolaimomorpha</taxon>
        <taxon>Panagrolaimoidea</taxon>
        <taxon>Panagrolaimidae</taxon>
        <taxon>Panagrolaimus</taxon>
    </lineage>
</organism>
<proteinExistence type="predicted"/>
<reference evidence="2" key="1">
    <citation type="submission" date="2022-11" db="UniProtKB">
        <authorList>
            <consortium name="WormBaseParasite"/>
        </authorList>
    </citation>
    <scope>IDENTIFICATION</scope>
</reference>
<dbReference type="Proteomes" id="UP000887579">
    <property type="component" value="Unplaced"/>
</dbReference>
<accession>A0AC34GV99</accession>
<evidence type="ECO:0000313" key="1">
    <source>
        <dbReference type="Proteomes" id="UP000887579"/>
    </source>
</evidence>
<sequence length="130" mass="14878">MIFLAEPQLPSGHWGHVHPLELQAGKHQKIRQIWDDNSGIIHLPVFPLLYEQESHVHEASMIHAIEPSIPAAIYLLSNTKVGTFHRDETGFTVEQELELGVYDLWSAWKIFEHRRNVPAKFAHFPGSRGV</sequence>
<evidence type="ECO:0000313" key="2">
    <source>
        <dbReference type="WBParaSite" id="ES5_v2.g8593.t1"/>
    </source>
</evidence>
<protein>
    <submittedName>
        <fullName evidence="2">Uncharacterized protein</fullName>
    </submittedName>
</protein>